<name>A0A5A7MJ37_COMTE</name>
<organism evidence="4 5">
    <name type="scientific">Comamonas testosteroni</name>
    <name type="common">Pseudomonas testosteroni</name>
    <dbReference type="NCBI Taxonomy" id="285"/>
    <lineage>
        <taxon>Bacteria</taxon>
        <taxon>Pseudomonadati</taxon>
        <taxon>Pseudomonadota</taxon>
        <taxon>Betaproteobacteria</taxon>
        <taxon>Burkholderiales</taxon>
        <taxon>Comamonadaceae</taxon>
        <taxon>Comamonas</taxon>
    </lineage>
</organism>
<evidence type="ECO:0000313" key="5">
    <source>
        <dbReference type="Proteomes" id="UP000323105"/>
    </source>
</evidence>
<comment type="caution">
    <text evidence="4">The sequence shown here is derived from an EMBL/GenBank/DDBJ whole genome shotgun (WGS) entry which is preliminary data.</text>
</comment>
<accession>A0A5A7MJ37</accession>
<dbReference type="Proteomes" id="UP000323105">
    <property type="component" value="Unassembled WGS sequence"/>
</dbReference>
<gene>
    <name evidence="4" type="ORF">CTTA_4832</name>
</gene>
<dbReference type="NCBIfam" id="TIGR00180">
    <property type="entry name" value="parB_part"/>
    <property type="match status" value="1"/>
</dbReference>
<sequence>MNAAQKSLEARPVSASEPGHPADVDIPLVSDPVSVVAVGSAPPHSSPPHLSLTLLLLASESIEVGASPNRLEESFDSDEFFKLADSILHNRGNVQPIAVRELTPSEILQNSPLRYRLISGARRLRACAMHQLPVLAIVQKVQPTRELIDRLVENHLREPLSPYELGLQLQHIIDSSDSISRRELARLVGLDVSVVQKAIDIAALPAPVIAAFGSAAEIQYRDAKPLKDAIVQSRDSVIACAESIKGQEISAKEVIGKLIEAAEAAALAKGQTPGVEPFNTPARPLPIEVDGQTLGSFAIDKKGLPQIQLALPLNPRQQADLAQLIQKFLRSKVLHQAVRKPAVKKAAAEILEATATQPAANDSQATGEERA</sequence>
<dbReference type="InterPro" id="IPR050336">
    <property type="entry name" value="Chromosome_partition/occlusion"/>
</dbReference>
<dbReference type="GO" id="GO:0005694">
    <property type="term" value="C:chromosome"/>
    <property type="evidence" value="ECO:0007669"/>
    <property type="project" value="TreeGrafter"/>
</dbReference>
<evidence type="ECO:0000256" key="1">
    <source>
        <dbReference type="ARBA" id="ARBA00006295"/>
    </source>
</evidence>
<dbReference type="Gene3D" id="1.10.10.2830">
    <property type="match status" value="1"/>
</dbReference>
<dbReference type="PANTHER" id="PTHR33375">
    <property type="entry name" value="CHROMOSOME-PARTITIONING PROTEIN PARB-RELATED"/>
    <property type="match status" value="1"/>
</dbReference>
<dbReference type="EMBL" id="BKBW01000019">
    <property type="protein sequence ID" value="GEQ77827.1"/>
    <property type="molecule type" value="Genomic_DNA"/>
</dbReference>
<dbReference type="RefSeq" id="WP_149357113.1">
    <property type="nucleotide sequence ID" value="NZ_BKBW01000019.1"/>
</dbReference>
<dbReference type="SUPFAM" id="SSF109709">
    <property type="entry name" value="KorB DNA-binding domain-like"/>
    <property type="match status" value="1"/>
</dbReference>
<dbReference type="PANTHER" id="PTHR33375:SF1">
    <property type="entry name" value="CHROMOSOME-PARTITIONING PROTEIN PARB-RELATED"/>
    <property type="match status" value="1"/>
</dbReference>
<dbReference type="InterPro" id="IPR036086">
    <property type="entry name" value="ParB/Sulfiredoxin_sf"/>
</dbReference>
<dbReference type="GO" id="GO:0003677">
    <property type="term" value="F:DNA binding"/>
    <property type="evidence" value="ECO:0007669"/>
    <property type="project" value="InterPro"/>
</dbReference>
<dbReference type="SMART" id="SM00470">
    <property type="entry name" value="ParB"/>
    <property type="match status" value="1"/>
</dbReference>
<protein>
    <recommendedName>
        <fullName evidence="3">ParB-like N-terminal domain-containing protein</fullName>
    </recommendedName>
</protein>
<feature type="domain" description="ParB-like N-terminal" evidence="3">
    <location>
        <begin position="58"/>
        <end position="155"/>
    </location>
</feature>
<comment type="similarity">
    <text evidence="1">Belongs to the ParB family.</text>
</comment>
<dbReference type="InterPro" id="IPR003115">
    <property type="entry name" value="ParB_N"/>
</dbReference>
<dbReference type="Pfam" id="PF02195">
    <property type="entry name" value="ParB_N"/>
    <property type="match status" value="1"/>
</dbReference>
<dbReference type="InterPro" id="IPR037972">
    <property type="entry name" value="RepB_N"/>
</dbReference>
<dbReference type="SUPFAM" id="SSF110849">
    <property type="entry name" value="ParB/Sulfiredoxin"/>
    <property type="match status" value="1"/>
</dbReference>
<dbReference type="InterPro" id="IPR004437">
    <property type="entry name" value="ParB/RepB/Spo0J"/>
</dbReference>
<evidence type="ECO:0000313" key="4">
    <source>
        <dbReference type="EMBL" id="GEQ77827.1"/>
    </source>
</evidence>
<dbReference type="Gene3D" id="3.90.1530.30">
    <property type="match status" value="1"/>
</dbReference>
<proteinExistence type="inferred from homology"/>
<dbReference type="CDD" id="cd16405">
    <property type="entry name" value="RepB_like_N"/>
    <property type="match status" value="1"/>
</dbReference>
<dbReference type="GO" id="GO:0007059">
    <property type="term" value="P:chromosome segregation"/>
    <property type="evidence" value="ECO:0007669"/>
    <property type="project" value="TreeGrafter"/>
</dbReference>
<dbReference type="AlphaFoldDB" id="A0A5A7MJ37"/>
<reference evidence="4 5" key="1">
    <citation type="journal article" date="2019" name="Microbiol. Resour. Announc.">
        <title>Draft Genome Sequence of Comamonas testosteroni TA441, a Bacterium That Has a Cryptic Phenol Degradation Gene Cluster.</title>
        <authorList>
            <person name="Arai H."/>
            <person name="Ishii M."/>
        </authorList>
    </citation>
    <scope>NUCLEOTIDE SEQUENCE [LARGE SCALE GENOMIC DNA]</scope>
    <source>
        <strain evidence="4 5">TA441</strain>
    </source>
</reference>
<evidence type="ECO:0000256" key="2">
    <source>
        <dbReference type="SAM" id="MobiDB-lite"/>
    </source>
</evidence>
<evidence type="ECO:0000259" key="3">
    <source>
        <dbReference type="SMART" id="SM00470"/>
    </source>
</evidence>
<feature type="region of interest" description="Disordered" evidence="2">
    <location>
        <begin position="1"/>
        <end position="21"/>
    </location>
</feature>